<evidence type="ECO:0000259" key="2">
    <source>
        <dbReference type="SMART" id="SM00635"/>
    </source>
</evidence>
<protein>
    <submittedName>
        <fullName evidence="3">PGF-pre-PGF domain-containing protein</fullName>
    </submittedName>
</protein>
<feature type="domain" description="BIG2" evidence="2">
    <location>
        <begin position="258"/>
        <end position="334"/>
    </location>
</feature>
<reference evidence="3" key="2">
    <citation type="submission" date="2019-02" db="EMBL/GenBank/DDBJ databases">
        <authorList>
            <person name="Chen S.-C."/>
            <person name="Chien H.-H."/>
            <person name="Lai M.-C."/>
        </authorList>
    </citation>
    <scope>NUCLEOTIDE SEQUENCE</scope>
    <source>
        <strain evidence="3">N2F9704</strain>
    </source>
</reference>
<dbReference type="Proteomes" id="UP001042704">
    <property type="component" value="Chromosome"/>
</dbReference>
<accession>A0A8A3S8I7</accession>
<feature type="domain" description="BIG2" evidence="2">
    <location>
        <begin position="164"/>
        <end position="245"/>
    </location>
</feature>
<dbReference type="Pfam" id="PF02368">
    <property type="entry name" value="Big_2"/>
    <property type="match status" value="2"/>
</dbReference>
<proteinExistence type="predicted"/>
<sequence length="604" mass="61686">MRFLRSMMSIALALLLLGSAGAVSAAEITVKTPAGPVPAGETVVVPVVVAGAEKLDACDIRITADASDVTIVANTTNPVDGTVLTVNTVDNVAKISFYHLTGVTGDLTLCYVDCVPKKSGASAPVNLTIECIAENGSAGTPGDAVYAKYAVVNGSLTTERDPSVVTTLEIKPTTVSTLFPGDTRQFAATVYDQYGDPMNTPVAWSSSNTTVGTVDASTGLFTVVCAGTTGITARAGGVMSGAVMITVRAVPAPARIEVASPALVSPLNTTQTVQFTATVYDQYNSVMEIPLAWSSSNPTVGTIDASTGLFTALCGGTTNVTAVAGEMVSENVMVTVYLAPVSVPPAPKSPVNPQVRSDAASAVLKIVVDRQDVDGDAWFNATTVNPAGGEIPTFGAGMGLPEDAYLALNITPEHLKDEKHLQYSAVLTFRIPVADLPASEKHNVRAYRYNTLSDAWEALPTAWMKTEAGYHHYEVKTSGFSVFTMVRTIGGAPAVTPPTPPPTPTPKPGHSGGGSSGGHGGNSGVKMPVSVPTQVAPGSESLAANETVIPTQAPATVVPTVSEAVQTAVSTSATPTGPAPSPGFGVVAALAGASAAFVLAGRRD</sequence>
<reference evidence="3" key="1">
    <citation type="journal article" date="2001" name="Int. J. Syst. Evol. Microbiol.">
        <title>Methanofollis aquaemaris sp. nov., a methanogen isolated from an aquaculture fish pond.</title>
        <authorList>
            <person name="Lai M.C."/>
            <person name="Chen S.C."/>
        </authorList>
    </citation>
    <scope>NUCLEOTIDE SEQUENCE</scope>
    <source>
        <strain evidence="3">N2F9704</strain>
    </source>
</reference>
<dbReference type="SUPFAM" id="SSF49373">
    <property type="entry name" value="Invasin/intimin cell-adhesion fragments"/>
    <property type="match status" value="2"/>
</dbReference>
<dbReference type="AlphaFoldDB" id="A0A8A3S8I7"/>
<feature type="compositionally biased region" description="Pro residues" evidence="1">
    <location>
        <begin position="495"/>
        <end position="507"/>
    </location>
</feature>
<gene>
    <name evidence="3" type="ORF">RJ40_11155</name>
</gene>
<dbReference type="GO" id="GO:0030246">
    <property type="term" value="F:carbohydrate binding"/>
    <property type="evidence" value="ECO:0007669"/>
    <property type="project" value="InterPro"/>
</dbReference>
<evidence type="ECO:0000256" key="1">
    <source>
        <dbReference type="SAM" id="MobiDB-lite"/>
    </source>
</evidence>
<organism evidence="3 4">
    <name type="scientific">Methanofollis aquaemaris</name>
    <dbReference type="NCBI Taxonomy" id="126734"/>
    <lineage>
        <taxon>Archaea</taxon>
        <taxon>Methanobacteriati</taxon>
        <taxon>Methanobacteriota</taxon>
        <taxon>Stenosarchaea group</taxon>
        <taxon>Methanomicrobia</taxon>
        <taxon>Methanomicrobiales</taxon>
        <taxon>Methanomicrobiaceae</taxon>
        <taxon>Methanofollis</taxon>
    </lineage>
</organism>
<keyword evidence="4" id="KW-1185">Reference proteome</keyword>
<feature type="region of interest" description="Disordered" evidence="1">
    <location>
        <begin position="492"/>
        <end position="537"/>
    </location>
</feature>
<dbReference type="InterPro" id="IPR026453">
    <property type="entry name" value="PGF_pre_PGF"/>
</dbReference>
<dbReference type="KEGG" id="maqe:RJ40_11155"/>
<evidence type="ECO:0000313" key="4">
    <source>
        <dbReference type="Proteomes" id="UP001042704"/>
    </source>
</evidence>
<dbReference type="Gene3D" id="2.60.40.1080">
    <property type="match status" value="2"/>
</dbReference>
<dbReference type="InterPro" id="IPR008964">
    <property type="entry name" value="Invasin/intimin_cell_adhesion"/>
</dbReference>
<name>A0A8A3S8I7_9EURY</name>
<dbReference type="InterPro" id="IPR008965">
    <property type="entry name" value="CBM2/CBM3_carb-bd_dom_sf"/>
</dbReference>
<dbReference type="NCBIfam" id="TIGR04213">
    <property type="entry name" value="PGF_pre_PGF"/>
    <property type="match status" value="1"/>
</dbReference>
<dbReference type="SUPFAM" id="SSF49384">
    <property type="entry name" value="Carbohydrate-binding domain"/>
    <property type="match status" value="1"/>
</dbReference>
<dbReference type="InterPro" id="IPR003343">
    <property type="entry name" value="Big_2"/>
</dbReference>
<feature type="compositionally biased region" description="Gly residues" evidence="1">
    <location>
        <begin position="510"/>
        <end position="523"/>
    </location>
</feature>
<dbReference type="SMART" id="SM00635">
    <property type="entry name" value="BID_2"/>
    <property type="match status" value="2"/>
</dbReference>
<evidence type="ECO:0000313" key="3">
    <source>
        <dbReference type="EMBL" id="QSZ68011.1"/>
    </source>
</evidence>
<dbReference type="EMBL" id="CP036172">
    <property type="protein sequence ID" value="QSZ68011.1"/>
    <property type="molecule type" value="Genomic_DNA"/>
</dbReference>